<evidence type="ECO:0000313" key="1">
    <source>
        <dbReference type="EMBL" id="OLS02765.1"/>
    </source>
</evidence>
<keyword evidence="1" id="KW-0548">Nucleotidyltransferase</keyword>
<gene>
    <name evidence="1" type="primary">cofC</name>
    <name evidence="1" type="ORF">TICRE_12500</name>
</gene>
<dbReference type="InterPro" id="IPR029044">
    <property type="entry name" value="Nucleotide-diphossugar_trans"/>
</dbReference>
<dbReference type="EMBL" id="LTDM01000018">
    <property type="protein sequence ID" value="OLS02765.1"/>
    <property type="molecule type" value="Genomic_DNA"/>
</dbReference>
<dbReference type="Pfam" id="PF09837">
    <property type="entry name" value="DUF2064"/>
    <property type="match status" value="1"/>
</dbReference>
<proteinExistence type="predicted"/>
<accession>A0A1U7M662</accession>
<dbReference type="AlphaFoldDB" id="A0A1U7M662"/>
<dbReference type="EC" id="2.7.7.68" evidence="1"/>
<dbReference type="NCBIfam" id="TIGR04282">
    <property type="entry name" value="glyco_like_cofC"/>
    <property type="match status" value="1"/>
</dbReference>
<dbReference type="InterPro" id="IPR018641">
    <property type="entry name" value="Trfase_1_rSAM/seldom-assoc"/>
</dbReference>
<dbReference type="OrthoDB" id="9810303at2"/>
<dbReference type="GO" id="GO:0043814">
    <property type="term" value="F:phospholactate guanylyltransferase activity"/>
    <property type="evidence" value="ECO:0007669"/>
    <property type="project" value="UniProtKB-EC"/>
</dbReference>
<dbReference type="Gene3D" id="3.90.550.10">
    <property type="entry name" value="Spore Coat Polysaccharide Biosynthesis Protein SpsA, Chain A"/>
    <property type="match status" value="1"/>
</dbReference>
<dbReference type="SUPFAM" id="SSF53448">
    <property type="entry name" value="Nucleotide-diphospho-sugar transferases"/>
    <property type="match status" value="1"/>
</dbReference>
<reference evidence="1 2" key="1">
    <citation type="submission" date="2016-02" db="EMBL/GenBank/DDBJ databases">
        <title>Genome sequence of Tissierella creatinophila DSM 6911.</title>
        <authorList>
            <person name="Poehlein A."/>
            <person name="Daniel R."/>
        </authorList>
    </citation>
    <scope>NUCLEOTIDE SEQUENCE [LARGE SCALE GENOMIC DNA]</scope>
    <source>
        <strain evidence="1 2">DSM 6911</strain>
    </source>
</reference>
<sequence>MKDKVIIFFTRIPTLGKTKTRLESFLNKDLCVKLQTAFIKDIYGNIKDMKIDIIVNYSDHGDLEVLKDIIDREVYFLKQEGKNLGEKMHNAISFALERYNKVVLIGSDIPLLSKNDIKVAFKILDKKEIVISPTHDGGYYLIGMKRENKDIFDIKYSTSSVFIETIEKIKSIGRTYGVGNLQLDIDDKDDFLRLHNILNEEKRNSCKFTRKLVDEIMENGDKDK</sequence>
<name>A0A1U7M662_TISCR</name>
<dbReference type="PANTHER" id="PTHR36529">
    <property type="entry name" value="SLL1095 PROTEIN"/>
    <property type="match status" value="1"/>
</dbReference>
<dbReference type="Proteomes" id="UP000186112">
    <property type="component" value="Unassembled WGS sequence"/>
</dbReference>
<keyword evidence="1" id="KW-0808">Transferase</keyword>
<evidence type="ECO:0000313" key="2">
    <source>
        <dbReference type="Proteomes" id="UP000186112"/>
    </source>
</evidence>
<comment type="caution">
    <text evidence="1">The sequence shown here is derived from an EMBL/GenBank/DDBJ whole genome shotgun (WGS) entry which is preliminary data.</text>
</comment>
<dbReference type="PANTHER" id="PTHR36529:SF1">
    <property type="entry name" value="GLYCOSYLTRANSFERASE"/>
    <property type="match status" value="1"/>
</dbReference>
<organism evidence="1 2">
    <name type="scientific">Tissierella creatinophila DSM 6911</name>
    <dbReference type="NCBI Taxonomy" id="1123403"/>
    <lineage>
        <taxon>Bacteria</taxon>
        <taxon>Bacillati</taxon>
        <taxon>Bacillota</taxon>
        <taxon>Tissierellia</taxon>
        <taxon>Tissierellales</taxon>
        <taxon>Tissierellaceae</taxon>
        <taxon>Tissierella</taxon>
    </lineage>
</organism>
<protein>
    <submittedName>
        <fullName evidence="1">2-phospho-L-lactate guanylyltransferase</fullName>
        <ecNumber evidence="1">2.7.7.68</ecNumber>
    </submittedName>
</protein>
<dbReference type="RefSeq" id="WP_075726205.1">
    <property type="nucleotide sequence ID" value="NZ_LTDM01000018.1"/>
</dbReference>
<keyword evidence="2" id="KW-1185">Reference proteome</keyword>